<feature type="chain" id="PRO_5046140175" description="DUF6777 domain-containing protein" evidence="2">
    <location>
        <begin position="28"/>
        <end position="453"/>
    </location>
</feature>
<feature type="domain" description="DUF6777" evidence="3">
    <location>
        <begin position="97"/>
        <end position="259"/>
    </location>
</feature>
<evidence type="ECO:0000256" key="1">
    <source>
        <dbReference type="SAM" id="MobiDB-lite"/>
    </source>
</evidence>
<dbReference type="Proteomes" id="UP000245051">
    <property type="component" value="Chromosome"/>
</dbReference>
<accession>A0ABN5KUB6</accession>
<feature type="compositionally biased region" description="Pro residues" evidence="1">
    <location>
        <begin position="320"/>
        <end position="339"/>
    </location>
</feature>
<name>A0ABN5KUB6_9ACTN</name>
<protein>
    <recommendedName>
        <fullName evidence="3">DUF6777 domain-containing protein</fullName>
    </recommendedName>
</protein>
<gene>
    <name evidence="4" type="ORF">DDQ41_29265</name>
</gene>
<feature type="region of interest" description="Disordered" evidence="1">
    <location>
        <begin position="53"/>
        <end position="90"/>
    </location>
</feature>
<evidence type="ECO:0000256" key="2">
    <source>
        <dbReference type="SAM" id="SignalP"/>
    </source>
</evidence>
<feature type="region of interest" description="Disordered" evidence="1">
    <location>
        <begin position="256"/>
        <end position="453"/>
    </location>
</feature>
<evidence type="ECO:0000259" key="3">
    <source>
        <dbReference type="Pfam" id="PF20568"/>
    </source>
</evidence>
<dbReference type="Pfam" id="PF20568">
    <property type="entry name" value="DUF6777"/>
    <property type="match status" value="1"/>
</dbReference>
<reference evidence="4 5" key="1">
    <citation type="submission" date="2018-05" db="EMBL/GenBank/DDBJ databases">
        <title>Complete genome sequence of the Type Strain of Streptomyces spongiicola HNM0071, the producer of staurosporine.</title>
        <authorList>
            <person name="Zhou S."/>
            <person name="Huang X."/>
        </authorList>
    </citation>
    <scope>NUCLEOTIDE SEQUENCE [LARGE SCALE GENOMIC DNA]</scope>
    <source>
        <strain evidence="4 5">HNM0071</strain>
    </source>
</reference>
<evidence type="ECO:0000313" key="5">
    <source>
        <dbReference type="Proteomes" id="UP000245051"/>
    </source>
</evidence>
<feature type="signal peptide" evidence="2">
    <location>
        <begin position="1"/>
        <end position="27"/>
    </location>
</feature>
<proteinExistence type="predicted"/>
<dbReference type="PROSITE" id="PS51257">
    <property type="entry name" value="PROKAR_LIPOPROTEIN"/>
    <property type="match status" value="1"/>
</dbReference>
<feature type="compositionally biased region" description="Pro residues" evidence="1">
    <location>
        <begin position="287"/>
        <end position="306"/>
    </location>
</feature>
<feature type="compositionally biased region" description="Polar residues" evidence="1">
    <location>
        <begin position="61"/>
        <end position="71"/>
    </location>
</feature>
<feature type="compositionally biased region" description="Gly residues" evidence="1">
    <location>
        <begin position="377"/>
        <end position="393"/>
    </location>
</feature>
<dbReference type="RefSeq" id="WP_109297162.1">
    <property type="nucleotide sequence ID" value="NZ_CP029254.1"/>
</dbReference>
<dbReference type="EMBL" id="CP029254">
    <property type="protein sequence ID" value="AWK12330.1"/>
    <property type="molecule type" value="Genomic_DNA"/>
</dbReference>
<organism evidence="4 5">
    <name type="scientific">Streptomyces spongiicola</name>
    <dbReference type="NCBI Taxonomy" id="1690221"/>
    <lineage>
        <taxon>Bacteria</taxon>
        <taxon>Bacillati</taxon>
        <taxon>Actinomycetota</taxon>
        <taxon>Actinomycetes</taxon>
        <taxon>Kitasatosporales</taxon>
        <taxon>Streptomycetaceae</taxon>
        <taxon>Streptomyces</taxon>
    </lineage>
</organism>
<dbReference type="InterPro" id="IPR046704">
    <property type="entry name" value="DUF6777"/>
</dbReference>
<feature type="compositionally biased region" description="Pro residues" evidence="1">
    <location>
        <begin position="404"/>
        <end position="430"/>
    </location>
</feature>
<sequence length="453" mass="44815">MFVRSPMYRRHAGLAALSAGLSAALLATGCGSLTDQGQSGSTPSQEVRLLAAAEPGPDPFTPSTATATAVSRQLPAPRVSGSAAASPGTDPAVRSIRTVLGSAPGLYGGTRSVASCDVEQQIRLLVADQGKAQAFTEGVGVGQHDMPGFLRGLTPVVLRADARVTNHGYRDGIAQRHQVVLQAGTAVLVDEHGAPRVRCASGSPLASPVVTAGPVNEQGKPWQGYDRDRVVVITRAAHVIDALVLVDMAAGTWMERRSGSDGEADQNPQVPPAHDPGLHVVDAPRIPLTPAPGSPSEPPPPSPDAPAPQQASPEAVGPGTPAPPSRGPDGPPPILPDAPLPDGAGQGTGGPAAGVPGVFERQGAGRSDSDILISPDSGGGTGQGAGTAGGGNPDGAPDVILPDAPLPDAPLPDAPLPALPALPDAPPADAPLPGGVGTGAGLPAAVGGGSHQG</sequence>
<keyword evidence="2" id="KW-0732">Signal</keyword>
<keyword evidence="5" id="KW-1185">Reference proteome</keyword>
<feature type="compositionally biased region" description="Gly residues" evidence="1">
    <location>
        <begin position="434"/>
        <end position="453"/>
    </location>
</feature>
<evidence type="ECO:0000313" key="4">
    <source>
        <dbReference type="EMBL" id="AWK12330.1"/>
    </source>
</evidence>